<evidence type="ECO:0000256" key="1">
    <source>
        <dbReference type="ARBA" id="ARBA00004613"/>
    </source>
</evidence>
<keyword evidence="3" id="KW-0964">Secreted</keyword>
<evidence type="ECO:0000256" key="3">
    <source>
        <dbReference type="ARBA" id="ARBA00022525"/>
    </source>
</evidence>
<dbReference type="GO" id="GO:0005615">
    <property type="term" value="C:extracellular space"/>
    <property type="evidence" value="ECO:0007669"/>
    <property type="project" value="TreeGrafter"/>
</dbReference>
<dbReference type="RefSeq" id="XP_055865841.1">
    <property type="nucleotide sequence ID" value="XM_056009866.1"/>
</dbReference>
<organism evidence="6 7">
    <name type="scientific">Biomphalaria glabrata</name>
    <name type="common">Bloodfluke planorb</name>
    <name type="synonym">Freshwater snail</name>
    <dbReference type="NCBI Taxonomy" id="6526"/>
    <lineage>
        <taxon>Eukaryota</taxon>
        <taxon>Metazoa</taxon>
        <taxon>Spiralia</taxon>
        <taxon>Lophotrochozoa</taxon>
        <taxon>Mollusca</taxon>
        <taxon>Gastropoda</taxon>
        <taxon>Heterobranchia</taxon>
        <taxon>Euthyneura</taxon>
        <taxon>Panpulmonata</taxon>
        <taxon>Hygrophila</taxon>
        <taxon>Lymnaeoidea</taxon>
        <taxon>Planorbidae</taxon>
        <taxon>Biomphalaria</taxon>
    </lineage>
</organism>
<feature type="chain" id="PRO_5040796928" evidence="5">
    <location>
        <begin position="20"/>
        <end position="168"/>
    </location>
</feature>
<dbReference type="GO" id="GO:0030199">
    <property type="term" value="P:collagen fibril organization"/>
    <property type="evidence" value="ECO:0007669"/>
    <property type="project" value="TreeGrafter"/>
</dbReference>
<keyword evidence="5" id="KW-0732">Signal</keyword>
<keyword evidence="6" id="KW-1185">Reference proteome</keyword>
<accession>A0A9W2YT58</accession>
<proteinExistence type="inferred from homology"/>
<dbReference type="PANTHER" id="PTHR15040">
    <property type="entry name" value="DERMATOPONTIN-RELATED"/>
    <property type="match status" value="1"/>
</dbReference>
<dbReference type="AlphaFoldDB" id="A0A9W2YT58"/>
<dbReference type="Pfam" id="PF14704">
    <property type="entry name" value="DERM"/>
    <property type="match status" value="1"/>
</dbReference>
<evidence type="ECO:0000256" key="4">
    <source>
        <dbReference type="ARBA" id="ARBA00023157"/>
    </source>
</evidence>
<comment type="similarity">
    <text evidence="2">Belongs to the dermatopontin family.</text>
</comment>
<reference evidence="7" key="1">
    <citation type="submission" date="2025-08" db="UniProtKB">
        <authorList>
            <consortium name="RefSeq"/>
        </authorList>
    </citation>
    <scope>IDENTIFICATION</scope>
</reference>
<dbReference type="OrthoDB" id="5975249at2759"/>
<evidence type="ECO:0000256" key="2">
    <source>
        <dbReference type="ARBA" id="ARBA00008712"/>
    </source>
</evidence>
<dbReference type="InterPro" id="IPR026645">
    <property type="entry name" value="Dermatopontin"/>
</dbReference>
<dbReference type="GeneID" id="129922770"/>
<evidence type="ECO:0000256" key="5">
    <source>
        <dbReference type="SAM" id="SignalP"/>
    </source>
</evidence>
<evidence type="ECO:0000313" key="6">
    <source>
        <dbReference type="Proteomes" id="UP001165740"/>
    </source>
</evidence>
<sequence length="168" mass="19627">MSYVVRLLLVVCMASVASAAYVNDWDQPFNFRCPDGQVVSYVSSIHNNRREDRRWEFLCRSTRQTHSCTDSGYVNDFDGPLVYTCPGNKVMVGVHSYHNNRREDRRFGFYCCDVQGSTPRDCYTTNYVNDWDEKLTLVVPEGTAVKAAYSHHDNRREDRRWQFQICTL</sequence>
<dbReference type="GO" id="GO:0031012">
    <property type="term" value="C:extracellular matrix"/>
    <property type="evidence" value="ECO:0007669"/>
    <property type="project" value="TreeGrafter"/>
</dbReference>
<protein>
    <submittedName>
        <fullName evidence="7">Dermatopontin-like</fullName>
    </submittedName>
</protein>
<evidence type="ECO:0000313" key="7">
    <source>
        <dbReference type="RefSeq" id="XP_055865841.1"/>
    </source>
</evidence>
<dbReference type="OMA" id="EFQCHND"/>
<gene>
    <name evidence="7" type="primary">LOC129922770</name>
</gene>
<name>A0A9W2YT58_BIOGL</name>
<feature type="signal peptide" evidence="5">
    <location>
        <begin position="1"/>
        <end position="19"/>
    </location>
</feature>
<keyword evidence="4" id="KW-1015">Disulfide bond</keyword>
<comment type="subcellular location">
    <subcellularLocation>
        <location evidence="1">Secreted</location>
    </subcellularLocation>
</comment>
<dbReference type="PANTHER" id="PTHR15040:SF1">
    <property type="entry name" value="DERMATOPONTIN-LIKE ISOFORM X1"/>
    <property type="match status" value="1"/>
</dbReference>
<dbReference type="Proteomes" id="UP001165740">
    <property type="component" value="Chromosome 14"/>
</dbReference>